<dbReference type="AlphaFoldDB" id="A0AAN7LPY9"/>
<dbReference type="Gene3D" id="1.20.190.20">
    <property type="entry name" value="14-3-3 domain"/>
    <property type="match status" value="1"/>
</dbReference>
<gene>
    <name evidence="3" type="ORF">SAY86_019159</name>
</gene>
<name>A0AAN7LPY9_TRANT</name>
<dbReference type="EMBL" id="JAXQNO010000014">
    <property type="protein sequence ID" value="KAK4784791.1"/>
    <property type="molecule type" value="Genomic_DNA"/>
</dbReference>
<organism evidence="3 4">
    <name type="scientific">Trapa natans</name>
    <name type="common">Water chestnut</name>
    <dbReference type="NCBI Taxonomy" id="22666"/>
    <lineage>
        <taxon>Eukaryota</taxon>
        <taxon>Viridiplantae</taxon>
        <taxon>Streptophyta</taxon>
        <taxon>Embryophyta</taxon>
        <taxon>Tracheophyta</taxon>
        <taxon>Spermatophyta</taxon>
        <taxon>Magnoliopsida</taxon>
        <taxon>eudicotyledons</taxon>
        <taxon>Gunneridae</taxon>
        <taxon>Pentapetalae</taxon>
        <taxon>rosids</taxon>
        <taxon>malvids</taxon>
        <taxon>Myrtales</taxon>
        <taxon>Lythraceae</taxon>
        <taxon>Trapa</taxon>
    </lineage>
</organism>
<dbReference type="Proteomes" id="UP001346149">
    <property type="component" value="Unassembled WGS sequence"/>
</dbReference>
<evidence type="ECO:0000313" key="3">
    <source>
        <dbReference type="EMBL" id="KAK4784791.1"/>
    </source>
</evidence>
<dbReference type="InterPro" id="IPR000308">
    <property type="entry name" value="14-3-3"/>
</dbReference>
<protein>
    <recommendedName>
        <fullName evidence="2">14-3-3 domain-containing protein</fullName>
    </recommendedName>
</protein>
<proteinExistence type="inferred from homology"/>
<sequence length="109" mass="12370">MIIECDFLFEALLSLSLPKYCLQDPALMILVVRNCFQKMVEAMKSVAKLNFELTVEERNLLSVGFKNVVGARRASWRILSSIEQKEESRGNKINAMRMNQSSLISAVTL</sequence>
<dbReference type="InterPro" id="IPR023410">
    <property type="entry name" value="14-3-3_domain"/>
</dbReference>
<dbReference type="SUPFAM" id="SSF48445">
    <property type="entry name" value="14-3-3 protein"/>
    <property type="match status" value="1"/>
</dbReference>
<accession>A0AAN7LPY9</accession>
<evidence type="ECO:0000313" key="4">
    <source>
        <dbReference type="Proteomes" id="UP001346149"/>
    </source>
</evidence>
<comment type="caution">
    <text evidence="3">The sequence shown here is derived from an EMBL/GenBank/DDBJ whole genome shotgun (WGS) entry which is preliminary data.</text>
</comment>
<evidence type="ECO:0000256" key="1">
    <source>
        <dbReference type="ARBA" id="ARBA00006141"/>
    </source>
</evidence>
<keyword evidence="4" id="KW-1185">Reference proteome</keyword>
<dbReference type="Pfam" id="PF00244">
    <property type="entry name" value="14-3-3"/>
    <property type="match status" value="1"/>
</dbReference>
<feature type="domain" description="14-3-3" evidence="2">
    <location>
        <begin position="34"/>
        <end position="97"/>
    </location>
</feature>
<dbReference type="PANTHER" id="PTHR18860">
    <property type="entry name" value="14-3-3 PROTEIN"/>
    <property type="match status" value="1"/>
</dbReference>
<comment type="similarity">
    <text evidence="1">Belongs to the 14-3-3 family.</text>
</comment>
<dbReference type="InterPro" id="IPR036815">
    <property type="entry name" value="14-3-3_dom_sf"/>
</dbReference>
<evidence type="ECO:0000259" key="2">
    <source>
        <dbReference type="Pfam" id="PF00244"/>
    </source>
</evidence>
<reference evidence="3 4" key="1">
    <citation type="journal article" date="2023" name="Hortic Res">
        <title>Pangenome of water caltrop reveals structural variations and asymmetric subgenome divergence after allopolyploidization.</title>
        <authorList>
            <person name="Zhang X."/>
            <person name="Chen Y."/>
            <person name="Wang L."/>
            <person name="Yuan Y."/>
            <person name="Fang M."/>
            <person name="Shi L."/>
            <person name="Lu R."/>
            <person name="Comes H.P."/>
            <person name="Ma Y."/>
            <person name="Chen Y."/>
            <person name="Huang G."/>
            <person name="Zhou Y."/>
            <person name="Zheng Z."/>
            <person name="Qiu Y."/>
        </authorList>
    </citation>
    <scope>NUCLEOTIDE SEQUENCE [LARGE SCALE GENOMIC DNA]</scope>
    <source>
        <strain evidence="3">F231</strain>
    </source>
</reference>